<name>A0A6M0RGK4_9CYAN</name>
<dbReference type="InterPro" id="IPR036812">
    <property type="entry name" value="NAD(P)_OxRdtase_dom_sf"/>
</dbReference>
<comment type="similarity">
    <text evidence="1">Belongs to the aldo/keto reductase family.</text>
</comment>
<feature type="domain" description="NADP-dependent oxidoreductase" evidence="7">
    <location>
        <begin position="37"/>
        <end position="318"/>
    </location>
</feature>
<dbReference type="InterPro" id="IPR023210">
    <property type="entry name" value="NADP_OxRdtase_dom"/>
</dbReference>
<dbReference type="InterPro" id="IPR018170">
    <property type="entry name" value="Aldo/ket_reductase_CS"/>
</dbReference>
<comment type="caution">
    <text evidence="8">The sequence shown here is derived from an EMBL/GenBank/DDBJ whole genome shotgun (WGS) entry which is preliminary data.</text>
</comment>
<feature type="active site" description="Proton donor" evidence="4">
    <location>
        <position position="76"/>
    </location>
</feature>
<organism evidence="8 9">
    <name type="scientific">Adonisia turfae CCMR0081</name>
    <dbReference type="NCBI Taxonomy" id="2292702"/>
    <lineage>
        <taxon>Bacteria</taxon>
        <taxon>Bacillati</taxon>
        <taxon>Cyanobacteriota</taxon>
        <taxon>Adonisia</taxon>
        <taxon>Adonisia turfae</taxon>
    </lineage>
</organism>
<evidence type="ECO:0000259" key="7">
    <source>
        <dbReference type="Pfam" id="PF00248"/>
    </source>
</evidence>
<evidence type="ECO:0000256" key="1">
    <source>
        <dbReference type="ARBA" id="ARBA00007905"/>
    </source>
</evidence>
<reference evidence="8 9" key="1">
    <citation type="journal article" date="2020" name="Microb. Ecol.">
        <title>Ecogenomics of the Marine Benthic Filamentous Cyanobacterium Adonisia.</title>
        <authorList>
            <person name="Walter J.M."/>
            <person name="Coutinho F.H."/>
            <person name="Leomil L."/>
            <person name="Hargreaves P.I."/>
            <person name="Campeao M.E."/>
            <person name="Vieira V.V."/>
            <person name="Silva B.S."/>
            <person name="Fistarol G.O."/>
            <person name="Salomon P.S."/>
            <person name="Sawabe T."/>
            <person name="Mino S."/>
            <person name="Hosokawa M."/>
            <person name="Miyashita H."/>
            <person name="Maruyama F."/>
            <person name="van Verk M.C."/>
            <person name="Dutilh B.E."/>
            <person name="Thompson C.C."/>
            <person name="Thompson F.L."/>
        </authorList>
    </citation>
    <scope>NUCLEOTIDE SEQUENCE [LARGE SCALE GENOMIC DNA]</scope>
    <source>
        <strain evidence="8 9">CCMR0081</strain>
    </source>
</reference>
<dbReference type="FunFam" id="3.20.20.100:FF:000006">
    <property type="entry name" value="Aldo-keto reductase family 1 member A1"/>
    <property type="match status" value="1"/>
</dbReference>
<protein>
    <submittedName>
        <fullName evidence="8">Aldo/keto reductase</fullName>
    </submittedName>
</protein>
<dbReference type="RefSeq" id="WP_163703416.1">
    <property type="nucleotide sequence ID" value="NZ_QXHD01000004.1"/>
</dbReference>
<feature type="site" description="Lowers pKa of active site Tyr" evidence="6">
    <location>
        <position position="105"/>
    </location>
</feature>
<sequence length="345" mass="37991">MVSTIKFSNGDQMPMVGLGTWTSTPRSVQHSVKRAIATGYRLLGLGPWSLAPGDVYSAVKDAIAAGYRHIDCAHIYGNEAPVGRALADSFKAGVVTRGEMWITSKLWNDSHAPEDVQPALAATLSNLQLDYLDLYLIHWPVAMKKGSSDPLTAEHLISLDTLPILTTWRAMESLVDKGLCQHIGVSNFSSAKLQNLLDNARRQPEINQIELHPYLQQPSMLEFCQANNIHLTAYAPLGSSTRPDNLKSKDEPVLLKEPTIAAIAKRHGVTSAQVLLSWAMQRGTAVIPKSFNPERIRQNLASADVVLTQEDMQTIKGLDLNRRYVDGAFWQVPGGPYTVDSIWDL</sequence>
<evidence type="ECO:0000256" key="5">
    <source>
        <dbReference type="PIRSR" id="PIRSR000097-2"/>
    </source>
</evidence>
<dbReference type="PIRSF" id="PIRSF000097">
    <property type="entry name" value="AKR"/>
    <property type="match status" value="1"/>
</dbReference>
<evidence type="ECO:0000256" key="2">
    <source>
        <dbReference type="ARBA" id="ARBA00022857"/>
    </source>
</evidence>
<keyword evidence="9" id="KW-1185">Reference proteome</keyword>
<dbReference type="PROSITE" id="PS00062">
    <property type="entry name" value="ALDOKETO_REDUCTASE_2"/>
    <property type="match status" value="1"/>
</dbReference>
<feature type="binding site" evidence="5">
    <location>
        <position position="138"/>
    </location>
    <ligand>
        <name>substrate</name>
    </ligand>
</feature>
<keyword evidence="2" id="KW-0521">NADP</keyword>
<dbReference type="PRINTS" id="PR00069">
    <property type="entry name" value="ALDKETRDTASE"/>
</dbReference>
<dbReference type="InterPro" id="IPR020471">
    <property type="entry name" value="AKR"/>
</dbReference>
<evidence type="ECO:0000256" key="4">
    <source>
        <dbReference type="PIRSR" id="PIRSR000097-1"/>
    </source>
</evidence>
<evidence type="ECO:0000256" key="3">
    <source>
        <dbReference type="ARBA" id="ARBA00023002"/>
    </source>
</evidence>
<dbReference type="PANTHER" id="PTHR11732">
    <property type="entry name" value="ALDO/KETO REDUCTASE"/>
    <property type="match status" value="1"/>
</dbReference>
<evidence type="ECO:0000256" key="6">
    <source>
        <dbReference type="PIRSR" id="PIRSR000097-3"/>
    </source>
</evidence>
<gene>
    <name evidence="8" type="ORF">DXZ20_06180</name>
</gene>
<dbReference type="SUPFAM" id="SSF51430">
    <property type="entry name" value="NAD(P)-linked oxidoreductase"/>
    <property type="match status" value="2"/>
</dbReference>
<proteinExistence type="inferred from homology"/>
<evidence type="ECO:0000313" key="8">
    <source>
        <dbReference type="EMBL" id="NEZ55269.1"/>
    </source>
</evidence>
<dbReference type="GO" id="GO:0016491">
    <property type="term" value="F:oxidoreductase activity"/>
    <property type="evidence" value="ECO:0007669"/>
    <property type="project" value="UniProtKB-KW"/>
</dbReference>
<dbReference type="AlphaFoldDB" id="A0A6M0RGK4"/>
<dbReference type="Gene3D" id="3.20.20.100">
    <property type="entry name" value="NADP-dependent oxidoreductase domain"/>
    <property type="match status" value="2"/>
</dbReference>
<dbReference type="Pfam" id="PF00248">
    <property type="entry name" value="Aldo_ket_red"/>
    <property type="match status" value="1"/>
</dbReference>
<evidence type="ECO:0000313" key="9">
    <source>
        <dbReference type="Proteomes" id="UP000481033"/>
    </source>
</evidence>
<dbReference type="Proteomes" id="UP000481033">
    <property type="component" value="Unassembled WGS sequence"/>
</dbReference>
<dbReference type="EMBL" id="QXHD01000004">
    <property type="protein sequence ID" value="NEZ55269.1"/>
    <property type="molecule type" value="Genomic_DNA"/>
</dbReference>
<accession>A0A6M0RGK4</accession>
<keyword evidence="3" id="KW-0560">Oxidoreductase</keyword>
<dbReference type="PROSITE" id="PS00798">
    <property type="entry name" value="ALDOKETO_REDUCTASE_1"/>
    <property type="match status" value="1"/>
</dbReference>